<dbReference type="SUPFAM" id="SSF53300">
    <property type="entry name" value="vWA-like"/>
    <property type="match status" value="1"/>
</dbReference>
<evidence type="ECO:0000259" key="2">
    <source>
        <dbReference type="PROSITE" id="PS51468"/>
    </source>
</evidence>
<dbReference type="SMART" id="SM00609">
    <property type="entry name" value="VIT"/>
    <property type="match status" value="1"/>
</dbReference>
<dbReference type="STRING" id="576137.A0A1L7WER6"/>
<dbReference type="PANTHER" id="PTHR45737:SF4">
    <property type="entry name" value="VON WILLEBRAND DOMAIN PROTEIN (AFU_ORTHOLOGUE AFUA_4G01160)"/>
    <property type="match status" value="1"/>
</dbReference>
<dbReference type="Proteomes" id="UP000184330">
    <property type="component" value="Unassembled WGS sequence"/>
</dbReference>
<feature type="domain" description="VIT" evidence="2">
    <location>
        <begin position="53"/>
        <end position="183"/>
    </location>
</feature>
<dbReference type="PROSITE" id="PS50234">
    <property type="entry name" value="VWFA"/>
    <property type="match status" value="1"/>
</dbReference>
<sequence length="1076" mass="120301">MSSYYTRLETPNVNRLASGLFFRAEQAEPLLQPPTIRSREVAHHEVKYDEFVVPEYRQTKEGNELYLPLLEVSVEVEAMGTFAWTKLTQTFTNRATFPIKEVTYCFPLYDKSTVTSFTCSIGSEKILKGVVKPKSQAKAKFTAAVARQRVAALLEEHTPEIFETSVGNIPAQSTVNIEICYITELKADLSGDGILLTIPTSVAPRYGASPSSFSTSTASKPLAVPPENGLQIQIQVSSPVAINTIESRTHPVTIEMGSHGPTTTRNIRDLAKKQESLDYDPKRARATLSDRSACLGKDFVLLIQSRGGTLLASRATQEPHPKLPNHSALMVSINLRDMYTPDVVSPKSPSEIIFLADRSGSMQDKIQALRTAMGFFLKSLPNNCSFNICSFGTDYILMWPESRAYSQENLDEAMSYITTNFDANMGGTELLSGLRNVVQKSNPAFNTQIIILTDGEVWNSANTFEFIRDTRSAGREGKIRFFALGIGDAVSHHLVEGIGRDGGGLAEVVSVDSAGEWKGRVIRMLEAALTPSTWKVEISLGGVPSTANGEERVCIQAPHRIPDFHAFSRSSVYFLLSKELEAKSVKVKATATSGERVTAELPIERLDYQRTYVHLLAAKAALNDLESGQSWLHAISQSDKGNINAEVEDLARAEGEKICTEWSLLSKWASFVVVDISNSLEKSACLYQAEKTDLSELTRTRLSAPNKWFSDGLSRDLSYSNRPRRSVAFGMGDEMGDEMSPAMSPPDLEIQSRSTLASTKTPESDRMYALSTRDQFQMNRSTTYRVRCGGPARSAPLPNSMSRLAWPDKESSSLFSVPRKVIEAIDAEASEQSPSELKQQRITREITLEELIDTQTAKGIFKLDPELATALKNKFKHWRFDLLLNEMGENISLYMDVDKVLETARAIVLIEATYTESRELWRLVVQKANGFVATVILDNEQREKLFRVLKNQLLEGRKIIDLALLEDPWLRDHRENLDRILRSHILDDPERLLRILRRDTPHTRDELIRTLGSQTSRVWNQSRPLDGGKGVEDPDTWTDGWDDILKVLKALELATKRKSRLSSFLKTLRQRRAAKE</sequence>
<dbReference type="PROSITE" id="PS51468">
    <property type="entry name" value="VIT"/>
    <property type="match status" value="1"/>
</dbReference>
<keyword evidence="4" id="KW-1185">Reference proteome</keyword>
<evidence type="ECO:0000259" key="1">
    <source>
        <dbReference type="PROSITE" id="PS50234"/>
    </source>
</evidence>
<dbReference type="AlphaFoldDB" id="A0A1L7WER6"/>
<proteinExistence type="predicted"/>
<protein>
    <submittedName>
        <fullName evidence="3">Uncharacterized protein</fullName>
    </submittedName>
</protein>
<gene>
    <name evidence="3" type="ORF">PAC_01139</name>
</gene>
<accession>A0A1L7WER6</accession>
<dbReference type="PANTHER" id="PTHR45737">
    <property type="entry name" value="VON WILLEBRAND FACTOR A DOMAIN-CONTAINING PROTEIN 5A"/>
    <property type="match status" value="1"/>
</dbReference>
<dbReference type="Pfam" id="PF13768">
    <property type="entry name" value="VWA_3"/>
    <property type="match status" value="1"/>
</dbReference>
<evidence type="ECO:0000313" key="4">
    <source>
        <dbReference type="Proteomes" id="UP000184330"/>
    </source>
</evidence>
<dbReference type="Gene3D" id="3.40.50.410">
    <property type="entry name" value="von Willebrand factor, type A domain"/>
    <property type="match status" value="1"/>
</dbReference>
<reference evidence="3 4" key="1">
    <citation type="submission" date="2016-03" db="EMBL/GenBank/DDBJ databases">
        <authorList>
            <person name="Ploux O."/>
        </authorList>
    </citation>
    <scope>NUCLEOTIDE SEQUENCE [LARGE SCALE GENOMIC DNA]</scope>
    <source>
        <strain evidence="3 4">UAMH 11012</strain>
    </source>
</reference>
<name>A0A1L7WER6_9HELO</name>
<dbReference type="InterPro" id="IPR002035">
    <property type="entry name" value="VWF_A"/>
</dbReference>
<dbReference type="Pfam" id="PF08487">
    <property type="entry name" value="VIT"/>
    <property type="match status" value="1"/>
</dbReference>
<dbReference type="SMART" id="SM00327">
    <property type="entry name" value="VWA"/>
    <property type="match status" value="1"/>
</dbReference>
<dbReference type="InterPro" id="IPR036465">
    <property type="entry name" value="vWFA_dom_sf"/>
</dbReference>
<dbReference type="InterPro" id="IPR013694">
    <property type="entry name" value="VIT"/>
</dbReference>
<organism evidence="3 4">
    <name type="scientific">Phialocephala subalpina</name>
    <dbReference type="NCBI Taxonomy" id="576137"/>
    <lineage>
        <taxon>Eukaryota</taxon>
        <taxon>Fungi</taxon>
        <taxon>Dikarya</taxon>
        <taxon>Ascomycota</taxon>
        <taxon>Pezizomycotina</taxon>
        <taxon>Leotiomycetes</taxon>
        <taxon>Helotiales</taxon>
        <taxon>Mollisiaceae</taxon>
        <taxon>Phialocephala</taxon>
        <taxon>Phialocephala fortinii species complex</taxon>
    </lineage>
</organism>
<feature type="domain" description="VWFA" evidence="1">
    <location>
        <begin position="351"/>
        <end position="529"/>
    </location>
</feature>
<dbReference type="OrthoDB" id="1729737at2759"/>
<evidence type="ECO:0000313" key="3">
    <source>
        <dbReference type="EMBL" id="CZR51264.1"/>
    </source>
</evidence>
<dbReference type="EMBL" id="FJOG01000001">
    <property type="protein sequence ID" value="CZR51264.1"/>
    <property type="molecule type" value="Genomic_DNA"/>
</dbReference>